<comment type="caution">
    <text evidence="1">The sequence shown here is derived from an EMBL/GenBank/DDBJ whole genome shotgun (WGS) entry which is preliminary data.</text>
</comment>
<name>A0ACB9LJG6_9MYRT</name>
<reference evidence="2" key="1">
    <citation type="journal article" date="2023" name="Front. Plant Sci.">
        <title>Chromosomal-level genome assembly of Melastoma candidum provides insights into trichome evolution.</title>
        <authorList>
            <person name="Zhong Y."/>
            <person name="Wu W."/>
            <person name="Sun C."/>
            <person name="Zou P."/>
            <person name="Liu Y."/>
            <person name="Dai S."/>
            <person name="Zhou R."/>
        </authorList>
    </citation>
    <scope>NUCLEOTIDE SEQUENCE [LARGE SCALE GENOMIC DNA]</scope>
</reference>
<organism evidence="1 2">
    <name type="scientific">Melastoma candidum</name>
    <dbReference type="NCBI Taxonomy" id="119954"/>
    <lineage>
        <taxon>Eukaryota</taxon>
        <taxon>Viridiplantae</taxon>
        <taxon>Streptophyta</taxon>
        <taxon>Embryophyta</taxon>
        <taxon>Tracheophyta</taxon>
        <taxon>Spermatophyta</taxon>
        <taxon>Magnoliopsida</taxon>
        <taxon>eudicotyledons</taxon>
        <taxon>Gunneridae</taxon>
        <taxon>Pentapetalae</taxon>
        <taxon>rosids</taxon>
        <taxon>malvids</taxon>
        <taxon>Myrtales</taxon>
        <taxon>Melastomataceae</taxon>
        <taxon>Melastomatoideae</taxon>
        <taxon>Melastomateae</taxon>
        <taxon>Melastoma</taxon>
    </lineage>
</organism>
<protein>
    <submittedName>
        <fullName evidence="1">Uncharacterized protein</fullName>
    </submittedName>
</protein>
<keyword evidence="2" id="KW-1185">Reference proteome</keyword>
<evidence type="ECO:0000313" key="1">
    <source>
        <dbReference type="EMBL" id="KAI4311052.1"/>
    </source>
</evidence>
<dbReference type="Proteomes" id="UP001057402">
    <property type="component" value="Chromosome 11"/>
</dbReference>
<gene>
    <name evidence="1" type="ORF">MLD38_035988</name>
</gene>
<sequence>MLNGVDIRKLNLTWLRQQMGLVNKEPTLCNDTIRANIAYGKEGNATGAEIIAAAKTANAHSFISGLQNGYKVMVGERGVQLSGEQNQRVMITRVVIKAPVLLLLDEATSVLDEESEHVVQDALDRVMDTRTTIVVANQLSSIKGADMIAVVKNGVIVEKGRHETLINIKDGFYASLALNSSAASS</sequence>
<dbReference type="EMBL" id="CM042890">
    <property type="protein sequence ID" value="KAI4311052.1"/>
    <property type="molecule type" value="Genomic_DNA"/>
</dbReference>
<proteinExistence type="predicted"/>
<accession>A0ACB9LJG6</accession>
<evidence type="ECO:0000313" key="2">
    <source>
        <dbReference type="Proteomes" id="UP001057402"/>
    </source>
</evidence>